<reference evidence="2" key="1">
    <citation type="journal article" date="2014" name="Int. J. Syst. Evol. Microbiol.">
        <title>Complete genome sequence of Corynebacterium casei LMG S-19264T (=DSM 44701T), isolated from a smear-ripened cheese.</title>
        <authorList>
            <consortium name="US DOE Joint Genome Institute (JGI-PGF)"/>
            <person name="Walter F."/>
            <person name="Albersmeier A."/>
            <person name="Kalinowski J."/>
            <person name="Ruckert C."/>
        </authorList>
    </citation>
    <scope>NUCLEOTIDE SEQUENCE</scope>
    <source>
        <strain evidence="2">NBRC 110071</strain>
    </source>
</reference>
<dbReference type="PANTHER" id="PTHR43968:SF6">
    <property type="entry name" value="GLUTATHIONE S-TRANSFERASE OMEGA"/>
    <property type="match status" value="1"/>
</dbReference>
<dbReference type="InterPro" id="IPR036249">
    <property type="entry name" value="Thioredoxin-like_sf"/>
</dbReference>
<evidence type="ECO:0000313" key="3">
    <source>
        <dbReference type="Proteomes" id="UP001161389"/>
    </source>
</evidence>
<dbReference type="PROSITE" id="PS50404">
    <property type="entry name" value="GST_NTER"/>
    <property type="match status" value="1"/>
</dbReference>
<dbReference type="AlphaFoldDB" id="A0AA37W8N8"/>
<dbReference type="Gene3D" id="3.40.30.10">
    <property type="entry name" value="Glutaredoxin"/>
    <property type="match status" value="1"/>
</dbReference>
<dbReference type="GO" id="GO:0005737">
    <property type="term" value="C:cytoplasm"/>
    <property type="evidence" value="ECO:0007669"/>
    <property type="project" value="TreeGrafter"/>
</dbReference>
<accession>A0AA37W8N8</accession>
<dbReference type="Pfam" id="PF13417">
    <property type="entry name" value="GST_N_3"/>
    <property type="match status" value="1"/>
</dbReference>
<proteinExistence type="predicted"/>
<evidence type="ECO:0000259" key="1">
    <source>
        <dbReference type="PROSITE" id="PS50404"/>
    </source>
</evidence>
<evidence type="ECO:0000313" key="2">
    <source>
        <dbReference type="EMBL" id="GLQ31736.1"/>
    </source>
</evidence>
<dbReference type="PANTHER" id="PTHR43968">
    <property type="match status" value="1"/>
</dbReference>
<dbReference type="SUPFAM" id="SSF52833">
    <property type="entry name" value="Thioredoxin-like"/>
    <property type="match status" value="1"/>
</dbReference>
<dbReference type="Proteomes" id="UP001161389">
    <property type="component" value="Unassembled WGS sequence"/>
</dbReference>
<keyword evidence="3" id="KW-1185">Reference proteome</keyword>
<sequence length="223" mass="26041">MRARLALWQSGIGFQLREILLKDKPQSMLDASPKGTVPVLIVNTESKFGSDHPRMIVDESLDIMLWALTQQDPKGWLPRSSDLEDALALIERMDTEFKSWLDRYKYFDRYPERSQIEYRQEFEVFLSELEQRLNQSSCLSGSHFLSCNHFGFLDAAIAPFIRQFAHVDLEWFEHSPYPKLIQWLNEFKSSELFQRIMKKFPVWKEDDGAVLIQTGEVVSQTGS</sequence>
<comment type="caution">
    <text evidence="2">The sequence shown here is derived from an EMBL/GenBank/DDBJ whole genome shotgun (WGS) entry which is preliminary data.</text>
</comment>
<feature type="domain" description="GST N-terminal" evidence="1">
    <location>
        <begin position="1"/>
        <end position="75"/>
    </location>
</feature>
<dbReference type="InterPro" id="IPR050983">
    <property type="entry name" value="GST_Omega/HSP26"/>
</dbReference>
<organism evidence="2 3">
    <name type="scientific">Litoribrevibacter albus</name>
    <dbReference type="NCBI Taxonomy" id="1473156"/>
    <lineage>
        <taxon>Bacteria</taxon>
        <taxon>Pseudomonadati</taxon>
        <taxon>Pseudomonadota</taxon>
        <taxon>Gammaproteobacteria</taxon>
        <taxon>Oceanospirillales</taxon>
        <taxon>Oceanospirillaceae</taxon>
        <taxon>Litoribrevibacter</taxon>
    </lineage>
</organism>
<protein>
    <submittedName>
        <fullName evidence="2">Glutathione S-transferase</fullName>
    </submittedName>
</protein>
<dbReference type="CDD" id="cd03196">
    <property type="entry name" value="GST_C_5"/>
    <property type="match status" value="1"/>
</dbReference>
<name>A0AA37W8N8_9GAMM</name>
<dbReference type="Gene3D" id="1.20.1050.10">
    <property type="match status" value="1"/>
</dbReference>
<reference evidence="2" key="2">
    <citation type="submission" date="2023-01" db="EMBL/GenBank/DDBJ databases">
        <title>Draft genome sequence of Litoribrevibacter albus strain NBRC 110071.</title>
        <authorList>
            <person name="Sun Q."/>
            <person name="Mori K."/>
        </authorList>
    </citation>
    <scope>NUCLEOTIDE SEQUENCE</scope>
    <source>
        <strain evidence="2">NBRC 110071</strain>
    </source>
</reference>
<dbReference type="Pfam" id="PF13410">
    <property type="entry name" value="GST_C_2"/>
    <property type="match status" value="1"/>
</dbReference>
<dbReference type="EMBL" id="BSNM01000014">
    <property type="protein sequence ID" value="GLQ31736.1"/>
    <property type="molecule type" value="Genomic_DNA"/>
</dbReference>
<dbReference type="InterPro" id="IPR004045">
    <property type="entry name" value="Glutathione_S-Trfase_N"/>
</dbReference>
<dbReference type="SUPFAM" id="SSF47616">
    <property type="entry name" value="GST C-terminal domain-like"/>
    <property type="match status" value="1"/>
</dbReference>
<gene>
    <name evidence="2" type="ORF">GCM10007876_22150</name>
</gene>
<dbReference type="InterPro" id="IPR036282">
    <property type="entry name" value="Glutathione-S-Trfase_C_sf"/>
</dbReference>